<feature type="region of interest" description="Disordered" evidence="1">
    <location>
        <begin position="1226"/>
        <end position="1245"/>
    </location>
</feature>
<feature type="region of interest" description="Disordered" evidence="1">
    <location>
        <begin position="775"/>
        <end position="891"/>
    </location>
</feature>
<organism evidence="3 4">
    <name type="scientific">Polypedilum vanderplanki</name>
    <name type="common">Sleeping chironomid midge</name>
    <dbReference type="NCBI Taxonomy" id="319348"/>
    <lineage>
        <taxon>Eukaryota</taxon>
        <taxon>Metazoa</taxon>
        <taxon>Ecdysozoa</taxon>
        <taxon>Arthropoda</taxon>
        <taxon>Hexapoda</taxon>
        <taxon>Insecta</taxon>
        <taxon>Pterygota</taxon>
        <taxon>Neoptera</taxon>
        <taxon>Endopterygota</taxon>
        <taxon>Diptera</taxon>
        <taxon>Nematocera</taxon>
        <taxon>Chironomoidea</taxon>
        <taxon>Chironomidae</taxon>
        <taxon>Chironominae</taxon>
        <taxon>Polypedilum</taxon>
        <taxon>Polypedilum</taxon>
    </lineage>
</organism>
<keyword evidence="4" id="KW-1185">Reference proteome</keyword>
<dbReference type="OrthoDB" id="10258692at2759"/>
<dbReference type="InterPro" id="IPR001005">
    <property type="entry name" value="SANT/Myb"/>
</dbReference>
<feature type="region of interest" description="Disordered" evidence="1">
    <location>
        <begin position="482"/>
        <end position="509"/>
    </location>
</feature>
<feature type="compositionally biased region" description="Basic and acidic residues" evidence="1">
    <location>
        <begin position="1291"/>
        <end position="1316"/>
    </location>
</feature>
<feature type="region of interest" description="Disordered" evidence="1">
    <location>
        <begin position="1059"/>
        <end position="1106"/>
    </location>
</feature>
<feature type="region of interest" description="Disordered" evidence="1">
    <location>
        <begin position="1147"/>
        <end position="1176"/>
    </location>
</feature>
<sequence>MTVDELTDKLLYPCFVCKQENCSRTRPLEKTKAQQYGLNEDNIPTGARVCNNCQCKAVKSRFSNTNCPLPTCPNPKDRVKRFRNLPARLFELAPEERDPIIKELQIPPNVTKCCSACLTRIKRKMGAHLLGTTSLSDDEIQQLRNKLQDIGPKWSQLADQLNKSATVLKTFYYNYKKKYGFDQAVNEYYKMHANEDRRAITDGDESDVSVTSSDDNGSDTHKNELNDCEKMDTNAVLIVKSEPLIISSTPTSIASMSSNKDIVTKNEPQPPTTTANTAQVQVIDDRLPPPLGQPPPLLSSQQIQNLSTSGMSRGPESHPLISIMRTKKHSEEYDSSATETADEENESSPANRQSPKAVFAGKGLNPATTISMVPTVPPQQQNGPLSNVRDVLHNVIERTLKNPGGAVPPLKHNPVDTNPDVSFVSAYRQDPNKIQIQPQRRSNSDSGIQTLATLSIVNSHGQQQNIPGQNQLHPLNISSIAATITPVPPPPQANQQLPPRSTPQHMIQQDKDMKYHTVARAIQPQVQHNEPEPQTLDLSIKKPQQQQQQPPERNFPAFQAKAPPPPTAGSIYRGDPAANIPNQSNYLAFHPDQRPSKSPSNYIPPPLSPGQRVMGIPPPHSMQQPQQIISNKSKVTPKLSPNVHHQMQQQQTSAQVQQMNGPKGSITKGTPINDRGQPITIQNARYEILRHTPPSAENKFGSIIAGTPVNINDKRVHEYMKNNRHSPATNQQNPTSAAQSGSPHPTITYRPPGDLSSTTRDLVFSDYMISQQMHNQQVRGGANMPNTISIISGGPSGRPEKESPSPRSIAHSSSPASLYYADKDRDRVASGQTRPEYLSRSSPADHHNSNPSPHRTPPPQRQGVIIQRHNNASSKPPSPAPLRQGHFSHHYSQGHDALSNLVDVAVAQQALPVPNDNSRRPSHMPPTSSAENLSSLPPPRDRGYPYLIPAEVMALQHQQIDLMRRQQQHEYNERKERELIQERERDRERNRERDERETQRRIDADLAERNFERDRMEQQLRISYQPRLPYTGRLPDEISAQCLINAIITENISRPADARERYPSHPLNRLQPSENNGNSHSPNVINVDVDSSSDLSRHSSISSLPSKNLKLNDITDAIIAKDPAYMHHQQGPPTSAYHLPAHLMRTSFSGSIPSKTPPTQSIAQQQQSSIPQPMGQEQIVATEQWKINRKLQQQQQQKEELAKSGVNMQGRSTPDERHVIRMAQSPSPRTKMAYEPVSPPETSSHYHIQPKITINAYDQRNMPIVQENAQGADENKLLKLINNRLAEVMRNDDKYPNEHHSDGKDRRDGVLYERPRSGNSVPGNGINSGDKSPAKRESPQVYGNLSRPSSQPGNMPFQPSPSMSFLYPYSALTIPQAAGANPIISPKAANEIIDANRQQQPPAPHLETRQVLSENYDALSDED</sequence>
<feature type="region of interest" description="Disordered" evidence="1">
    <location>
        <begin position="540"/>
        <end position="608"/>
    </location>
</feature>
<evidence type="ECO:0000313" key="4">
    <source>
        <dbReference type="Proteomes" id="UP001107558"/>
    </source>
</evidence>
<feature type="region of interest" description="Disordered" evidence="1">
    <location>
        <begin position="912"/>
        <end position="942"/>
    </location>
</feature>
<comment type="caution">
    <text evidence="3">The sequence shown here is derived from an EMBL/GenBank/DDBJ whole genome shotgun (WGS) entry which is preliminary data.</text>
</comment>
<proteinExistence type="predicted"/>
<feature type="region of interest" description="Disordered" evidence="1">
    <location>
        <begin position="255"/>
        <end position="277"/>
    </location>
</feature>
<feature type="compositionally biased region" description="Polar residues" evidence="1">
    <location>
        <begin position="1341"/>
        <end position="1353"/>
    </location>
</feature>
<feature type="compositionally biased region" description="Low complexity" evidence="1">
    <location>
        <begin position="805"/>
        <end position="817"/>
    </location>
</feature>
<dbReference type="Proteomes" id="UP001107558">
    <property type="component" value="Chromosome 3"/>
</dbReference>
<feature type="compositionally biased region" description="Basic and acidic residues" evidence="1">
    <location>
        <begin position="218"/>
        <end position="228"/>
    </location>
</feature>
<feature type="domain" description="Myb-like" evidence="2">
    <location>
        <begin position="131"/>
        <end position="178"/>
    </location>
</feature>
<feature type="compositionally biased region" description="Low complexity" evidence="1">
    <location>
        <begin position="1081"/>
        <end position="1106"/>
    </location>
</feature>
<feature type="compositionally biased region" description="Polar residues" evidence="1">
    <location>
        <begin position="775"/>
        <end position="790"/>
    </location>
</feature>
<dbReference type="SMART" id="SM00717">
    <property type="entry name" value="SANT"/>
    <property type="match status" value="1"/>
</dbReference>
<evidence type="ECO:0000313" key="3">
    <source>
        <dbReference type="EMBL" id="KAG5671998.1"/>
    </source>
</evidence>
<evidence type="ECO:0000259" key="2">
    <source>
        <dbReference type="SMART" id="SM00717"/>
    </source>
</evidence>
<reference evidence="3" key="1">
    <citation type="submission" date="2021-03" db="EMBL/GenBank/DDBJ databases">
        <title>Chromosome level genome of the anhydrobiotic midge Polypedilum vanderplanki.</title>
        <authorList>
            <person name="Yoshida Y."/>
            <person name="Kikawada T."/>
            <person name="Gusev O."/>
        </authorList>
    </citation>
    <scope>NUCLEOTIDE SEQUENCE</scope>
    <source>
        <strain evidence="3">NIAS01</strain>
        <tissue evidence="3">Whole body or cell culture</tissue>
    </source>
</reference>
<feature type="compositionally biased region" description="Low complexity" evidence="1">
    <location>
        <begin position="543"/>
        <end position="561"/>
    </location>
</feature>
<feature type="compositionally biased region" description="Polar residues" evidence="1">
    <location>
        <begin position="1317"/>
        <end position="1330"/>
    </location>
</feature>
<feature type="compositionally biased region" description="Polar residues" evidence="1">
    <location>
        <begin position="1070"/>
        <end position="1080"/>
    </location>
</feature>
<gene>
    <name evidence="3" type="ORF">PVAND_002162</name>
</gene>
<protein>
    <recommendedName>
        <fullName evidence="2">Myb-like domain-containing protein</fullName>
    </recommendedName>
</protein>
<feature type="region of interest" description="Disordered" evidence="1">
    <location>
        <begin position="1291"/>
        <end position="1359"/>
    </location>
</feature>
<feature type="compositionally biased region" description="Polar residues" evidence="1">
    <location>
        <begin position="725"/>
        <end position="745"/>
    </location>
</feature>
<dbReference type="Gene3D" id="1.10.10.60">
    <property type="entry name" value="Homeodomain-like"/>
    <property type="match status" value="1"/>
</dbReference>
<feature type="region of interest" description="Disordered" evidence="1">
    <location>
        <begin position="199"/>
        <end position="228"/>
    </location>
</feature>
<accession>A0A9J6BRK9</accession>
<feature type="region of interest" description="Disordered" evidence="1">
    <location>
        <begin position="326"/>
        <end position="362"/>
    </location>
</feature>
<evidence type="ECO:0000256" key="1">
    <source>
        <dbReference type="SAM" id="MobiDB-lite"/>
    </source>
</evidence>
<feature type="region of interest" description="Disordered" evidence="1">
    <location>
        <begin position="724"/>
        <end position="759"/>
    </location>
</feature>
<name>A0A9J6BRK9_POLVA</name>
<feature type="compositionally biased region" description="Polar residues" evidence="1">
    <location>
        <begin position="925"/>
        <end position="935"/>
    </location>
</feature>
<dbReference type="EMBL" id="JADBJN010000003">
    <property type="protein sequence ID" value="KAG5671998.1"/>
    <property type="molecule type" value="Genomic_DNA"/>
</dbReference>
<feature type="compositionally biased region" description="Low complexity" evidence="1">
    <location>
        <begin position="1157"/>
        <end position="1173"/>
    </location>
</feature>
<feature type="region of interest" description="Disordered" evidence="1">
    <location>
        <begin position="1396"/>
        <end position="1423"/>
    </location>
</feature>
<feature type="region of interest" description="Disordered" evidence="1">
    <location>
        <begin position="967"/>
        <end position="999"/>
    </location>
</feature>